<dbReference type="SFLD" id="SFLDG01065">
    <property type="entry name" value="anaerobic_coproporphyrinogen-I"/>
    <property type="match status" value="1"/>
</dbReference>
<proteinExistence type="inferred from homology"/>
<comment type="function">
    <text evidence="3">Probably acts as a heme chaperone, transferring heme to an unknown acceptor. Binds one molecule of heme per monomer, possibly covalently. Binds 1 [4Fe-4S] cluster. The cluster is coordinated with 3 cysteines and an exchangeable S-adenosyl-L-methionine.</text>
</comment>
<organism evidence="5 6">
    <name type="scientific">Lacticaseibacillus zeae DSM 20178 = KCTC 3804</name>
    <dbReference type="NCBI Taxonomy" id="1423816"/>
    <lineage>
        <taxon>Bacteria</taxon>
        <taxon>Bacillati</taxon>
        <taxon>Bacillota</taxon>
        <taxon>Bacilli</taxon>
        <taxon>Lactobacillales</taxon>
        <taxon>Lactobacillaceae</taxon>
        <taxon>Lacticaseibacillus</taxon>
    </lineage>
</organism>
<dbReference type="InterPro" id="IPR034505">
    <property type="entry name" value="Coproporphyrinogen-III_oxidase"/>
</dbReference>
<dbReference type="SUPFAM" id="SSF102114">
    <property type="entry name" value="Radical SAM enzymes"/>
    <property type="match status" value="1"/>
</dbReference>
<dbReference type="Pfam" id="PF06969">
    <property type="entry name" value="HemN_C"/>
    <property type="match status" value="1"/>
</dbReference>
<keyword evidence="3" id="KW-0143">Chaperone</keyword>
<dbReference type="Gene3D" id="3.80.30.20">
    <property type="entry name" value="tm_1862 like domain"/>
    <property type="match status" value="1"/>
</dbReference>
<dbReference type="SMART" id="SM00729">
    <property type="entry name" value="Elp3"/>
    <property type="match status" value="1"/>
</dbReference>
<dbReference type="PANTHER" id="PTHR13932">
    <property type="entry name" value="COPROPORPHYRINIGEN III OXIDASE"/>
    <property type="match status" value="1"/>
</dbReference>
<feature type="domain" description="Radical SAM core" evidence="4">
    <location>
        <begin position="10"/>
        <end position="249"/>
    </location>
</feature>
<dbReference type="NCBIfam" id="TIGR00539">
    <property type="entry name" value="hemN_rel"/>
    <property type="match status" value="1"/>
</dbReference>
<dbReference type="InterPro" id="IPR058240">
    <property type="entry name" value="rSAM_sf"/>
</dbReference>
<dbReference type="EMBL" id="AZCT01000001">
    <property type="protein sequence ID" value="KRK13612.1"/>
    <property type="molecule type" value="Genomic_DNA"/>
</dbReference>
<dbReference type="InterPro" id="IPR010723">
    <property type="entry name" value="HemN_C"/>
</dbReference>
<sequence>MKRRSVSISRGRVKMAGAYIHIPFCEHICYYCDFNKVFIEGQPVDDYVAMLLKEMRMVMSEHPDEKIETVYVGGGTPTTLTPKQLAKLCQGIHDILHFDSGEFTFEANPNDLLTTDKLQVLHDYGVNRLSIGVQSFNDDVLKRIGRIHRAKDVYAAIANARKVGFDNLSIDLIFRLPDQSRDDFLNSLQKALDLDLPHYSTYSLILERKTIFYNLMRQGKLRLPTQDVEADMYQDAIDLMEAHGRHQYEISNFAKDGYQCQHNLLYWQNDKYFGFGAGAFGYLGRDRYHNYGPIKQYLTPLHTDHLPVLAHHLVPVSEQIEEEMFLGLRTMRGVSEKRFYQRYQLTVDAVYGETVPELESQGLLQRDDGFIRLTNKGKFLGNEVFQQFLLDEPLI</sequence>
<dbReference type="GO" id="GO:0005737">
    <property type="term" value="C:cytoplasm"/>
    <property type="evidence" value="ECO:0007669"/>
    <property type="project" value="UniProtKB-SubCell"/>
</dbReference>
<dbReference type="CDD" id="cd01335">
    <property type="entry name" value="Radical_SAM"/>
    <property type="match status" value="1"/>
</dbReference>
<dbReference type="PATRIC" id="fig|1423816.3.peg.172"/>
<name>A0A0R1EVV9_LACZE</name>
<dbReference type="SFLD" id="SFLDF00562">
    <property type="entry name" value="HemN-like__clustered_with_heat"/>
    <property type="match status" value="1"/>
</dbReference>
<evidence type="ECO:0000259" key="4">
    <source>
        <dbReference type="PROSITE" id="PS51918"/>
    </source>
</evidence>
<protein>
    <recommendedName>
        <fullName evidence="2 3">Heme chaperone HemW</fullName>
    </recommendedName>
</protein>
<accession>A0A0R1EVV9</accession>
<dbReference type="InterPro" id="IPR007197">
    <property type="entry name" value="rSAM"/>
</dbReference>
<dbReference type="SFLD" id="SFLDF00288">
    <property type="entry name" value="HemN-like__clustered_with_nucl"/>
    <property type="match status" value="1"/>
</dbReference>
<dbReference type="Pfam" id="PF04055">
    <property type="entry name" value="Radical_SAM"/>
    <property type="match status" value="1"/>
</dbReference>
<dbReference type="Proteomes" id="UP000051984">
    <property type="component" value="Unassembled WGS sequence"/>
</dbReference>
<dbReference type="GO" id="GO:0006779">
    <property type="term" value="P:porphyrin-containing compound biosynthetic process"/>
    <property type="evidence" value="ECO:0007669"/>
    <property type="project" value="InterPro"/>
</dbReference>
<evidence type="ECO:0000256" key="2">
    <source>
        <dbReference type="ARBA" id="ARBA00017228"/>
    </source>
</evidence>
<dbReference type="GO" id="GO:0004109">
    <property type="term" value="F:coproporphyrinogen oxidase activity"/>
    <property type="evidence" value="ECO:0007669"/>
    <property type="project" value="InterPro"/>
</dbReference>
<dbReference type="GO" id="GO:0051539">
    <property type="term" value="F:4 iron, 4 sulfur cluster binding"/>
    <property type="evidence" value="ECO:0007669"/>
    <property type="project" value="UniProtKB-UniRule"/>
</dbReference>
<comment type="caution">
    <text evidence="5">The sequence shown here is derived from an EMBL/GenBank/DDBJ whole genome shotgun (WGS) entry which is preliminary data.</text>
</comment>
<dbReference type="SFLD" id="SFLDG01082">
    <property type="entry name" value="B12-binding_domain_containing"/>
    <property type="match status" value="1"/>
</dbReference>
<keyword evidence="3" id="KW-0963">Cytoplasm</keyword>
<evidence type="ECO:0000313" key="6">
    <source>
        <dbReference type="Proteomes" id="UP000051984"/>
    </source>
</evidence>
<dbReference type="InterPro" id="IPR023404">
    <property type="entry name" value="rSAM_horseshoe"/>
</dbReference>
<dbReference type="PROSITE" id="PS51918">
    <property type="entry name" value="RADICAL_SAM"/>
    <property type="match status" value="1"/>
</dbReference>
<dbReference type="AlphaFoldDB" id="A0A0R1EVV9"/>
<comment type="similarity">
    <text evidence="1">Belongs to the anaerobic coproporphyrinogen-III oxidase family. HemW subfamily.</text>
</comment>
<keyword evidence="3" id="KW-0411">Iron-sulfur</keyword>
<keyword evidence="3" id="KW-0004">4Fe-4S</keyword>
<evidence type="ECO:0000256" key="3">
    <source>
        <dbReference type="RuleBase" id="RU364116"/>
    </source>
</evidence>
<keyword evidence="3" id="KW-0479">Metal-binding</keyword>
<reference evidence="5 6" key="1">
    <citation type="journal article" date="2015" name="Genome Announc.">
        <title>Expanding the biotechnology potential of lactobacilli through comparative genomics of 213 strains and associated genera.</title>
        <authorList>
            <person name="Sun Z."/>
            <person name="Harris H.M."/>
            <person name="McCann A."/>
            <person name="Guo C."/>
            <person name="Argimon S."/>
            <person name="Zhang W."/>
            <person name="Yang X."/>
            <person name="Jeffery I.B."/>
            <person name="Cooney J.C."/>
            <person name="Kagawa T.F."/>
            <person name="Liu W."/>
            <person name="Song Y."/>
            <person name="Salvetti E."/>
            <person name="Wrobel A."/>
            <person name="Rasinkangas P."/>
            <person name="Parkhill J."/>
            <person name="Rea M.C."/>
            <person name="O'Sullivan O."/>
            <person name="Ritari J."/>
            <person name="Douillard F.P."/>
            <person name="Paul Ross R."/>
            <person name="Yang R."/>
            <person name="Briner A.E."/>
            <person name="Felis G.E."/>
            <person name="de Vos W.M."/>
            <person name="Barrangou R."/>
            <person name="Klaenhammer T.R."/>
            <person name="Caufield P.W."/>
            <person name="Cui Y."/>
            <person name="Zhang H."/>
            <person name="O'Toole P.W."/>
        </authorList>
    </citation>
    <scope>NUCLEOTIDE SEQUENCE [LARGE SCALE GENOMIC DNA]</scope>
    <source>
        <strain evidence="5 6">DSM 20178</strain>
    </source>
</reference>
<dbReference type="InterPro" id="IPR006638">
    <property type="entry name" value="Elp3/MiaA/NifB-like_rSAM"/>
</dbReference>
<keyword evidence="3" id="KW-0408">Iron</keyword>
<dbReference type="InterPro" id="IPR004559">
    <property type="entry name" value="HemW-like"/>
</dbReference>
<keyword evidence="3" id="KW-0949">S-adenosyl-L-methionine</keyword>
<dbReference type="PANTHER" id="PTHR13932:SF5">
    <property type="entry name" value="RADICAL S-ADENOSYL METHIONINE DOMAIN-CONTAINING PROTEIN 1, MITOCHONDRIAL"/>
    <property type="match status" value="1"/>
</dbReference>
<dbReference type="GO" id="GO:0046872">
    <property type="term" value="F:metal ion binding"/>
    <property type="evidence" value="ECO:0007669"/>
    <property type="project" value="UniProtKB-UniRule"/>
</dbReference>
<evidence type="ECO:0000256" key="1">
    <source>
        <dbReference type="ARBA" id="ARBA00006100"/>
    </source>
</evidence>
<keyword evidence="3" id="KW-0349">Heme</keyword>
<dbReference type="SFLD" id="SFLDS00029">
    <property type="entry name" value="Radical_SAM"/>
    <property type="match status" value="1"/>
</dbReference>
<gene>
    <name evidence="5" type="ORF">FD51_GL000169</name>
</gene>
<evidence type="ECO:0000313" key="5">
    <source>
        <dbReference type="EMBL" id="KRK13612.1"/>
    </source>
</evidence>
<dbReference type="eggNOG" id="COG0635">
    <property type="taxonomic scope" value="Bacteria"/>
</dbReference>
<comment type="subcellular location">
    <subcellularLocation>
        <location evidence="3">Cytoplasm</location>
    </subcellularLocation>
</comment>